<dbReference type="Proteomes" id="UP000054926">
    <property type="component" value="Unassembled WGS sequence"/>
</dbReference>
<evidence type="ECO:0000313" key="3">
    <source>
        <dbReference type="EMBL" id="KTD68997.1"/>
    </source>
</evidence>
<organism evidence="3 4">
    <name type="scientific">Legionella steelei</name>
    <dbReference type="NCBI Taxonomy" id="947033"/>
    <lineage>
        <taxon>Bacteria</taxon>
        <taxon>Pseudomonadati</taxon>
        <taxon>Pseudomonadota</taxon>
        <taxon>Gammaproteobacteria</taxon>
        <taxon>Legionellales</taxon>
        <taxon>Legionellaceae</taxon>
        <taxon>Legionella</taxon>
    </lineage>
</organism>
<evidence type="ECO:0000259" key="2">
    <source>
        <dbReference type="Pfam" id="PF00144"/>
    </source>
</evidence>
<feature type="region of interest" description="Disordered" evidence="1">
    <location>
        <begin position="695"/>
        <end position="722"/>
    </location>
</feature>
<accession>A0A0W0ZII4</accession>
<dbReference type="InterPro" id="IPR012338">
    <property type="entry name" value="Beta-lactam/transpept-like"/>
</dbReference>
<dbReference type="Gene3D" id="3.40.710.10">
    <property type="entry name" value="DD-peptidase/beta-lactamase superfamily"/>
    <property type="match status" value="1"/>
</dbReference>
<dbReference type="RefSeq" id="WP_019349518.1">
    <property type="nucleotide sequence ID" value="NZ_LNYY01000019.1"/>
</dbReference>
<dbReference type="SUPFAM" id="SSF56601">
    <property type="entry name" value="beta-lactamase/transpeptidase-like"/>
    <property type="match status" value="1"/>
</dbReference>
<dbReference type="PATRIC" id="fig|947033.5.peg.2281"/>
<dbReference type="PANTHER" id="PTHR43283:SF18">
    <property type="match status" value="1"/>
</dbReference>
<feature type="domain" description="Beta-lactamase-related" evidence="2">
    <location>
        <begin position="41"/>
        <end position="462"/>
    </location>
</feature>
<evidence type="ECO:0000256" key="1">
    <source>
        <dbReference type="SAM" id="MobiDB-lite"/>
    </source>
</evidence>
<proteinExistence type="predicted"/>
<dbReference type="Pfam" id="PF00144">
    <property type="entry name" value="Beta-lactamase"/>
    <property type="match status" value="1"/>
</dbReference>
<name>A0A0W0ZII4_9GAMM</name>
<dbReference type="PANTHER" id="PTHR43283">
    <property type="entry name" value="BETA-LACTAMASE-RELATED"/>
    <property type="match status" value="1"/>
</dbReference>
<evidence type="ECO:0000313" key="4">
    <source>
        <dbReference type="Proteomes" id="UP000054926"/>
    </source>
</evidence>
<dbReference type="GeneID" id="93291379"/>
<dbReference type="EMBL" id="LNYY01000019">
    <property type="protein sequence ID" value="KTD68997.1"/>
    <property type="molecule type" value="Genomic_DNA"/>
</dbReference>
<keyword evidence="4" id="KW-1185">Reference proteome</keyword>
<sequence>MTKPSIHALQKISEPAHIPATGYAYVEPKEESEHEFVRTSLSVGKKDTQSTDSVNNDTQFPASSLSKIVFTYLVLQLVKEKHIDLDEPLHDILQYERFMERGTYPEKVKQLTARHVLSHTTGLPNFGSGSDLSSSLSFDDKSDLGKGYSYSGEAILYLQKVIETRMSKVLGEKVDLEELAKRYVFKPLELDHSTFLPQPDSRANIVAVHTELGKPTSIYESIPNLKYDLALMSSLSNLNQSENGTIYLSENPREYYVKGMSEPAPIPPEIDLTNLATKLNNLSFKSDVLAMTSKAGHTPHLNAAGTLLTTADDFSKFMAAWLKNMDDPTFQEAFEFETSFALSDLTPEEFKLLSKAGNTAKYLKNATDDNYKRVSFSKVEFDDLKGALDESTQPEIKALSEKLVPTRTYSITNTCGLGWHIYIDSGKVIAYQYGENLNTRSFIAINVTDKKGAAFFTNSEHGMSIATQILSSPDLAPIGDMQELFEHMPQYPQSDEGYQKTIEGMIAEDQGEIEEARRCFVAATKSSPNDKSKKLRLEWFDEAQKYKKEKKEFTPSLETFEGIYKNPFSEKREIYIKEGGLICKEFDREIKLVRVSETDFLPEKNQDFKISIKGDQVTIHFLHGPPKYLFEQSLPECHEHASFFDALSKLPGHQPTHEVQTQHAYGVDVPVHETQEGAKLESARDVTQRYRSAITEVRSDKVQPSETVEETVNKDSSPSPFQ</sequence>
<gene>
    <name evidence="3" type="ORF">Lste_2155</name>
</gene>
<dbReference type="AlphaFoldDB" id="A0A0W0ZII4"/>
<dbReference type="InterPro" id="IPR050789">
    <property type="entry name" value="Diverse_Enzym_Activities"/>
</dbReference>
<protein>
    <submittedName>
        <fullName evidence="3">Putative secreted esterase</fullName>
    </submittedName>
</protein>
<reference evidence="3 4" key="1">
    <citation type="submission" date="2015-11" db="EMBL/GenBank/DDBJ databases">
        <title>Genomic analysis of 38 Legionella species identifies large and diverse effector repertoires.</title>
        <authorList>
            <person name="Burstein D."/>
            <person name="Amaro F."/>
            <person name="Zusman T."/>
            <person name="Lifshitz Z."/>
            <person name="Cohen O."/>
            <person name="Gilbert J.A."/>
            <person name="Pupko T."/>
            <person name="Shuman H.A."/>
            <person name="Segal G."/>
        </authorList>
    </citation>
    <scope>NUCLEOTIDE SEQUENCE [LARGE SCALE GENOMIC DNA]</scope>
    <source>
        <strain evidence="3 4">IMVS3376</strain>
    </source>
</reference>
<dbReference type="InterPro" id="IPR001466">
    <property type="entry name" value="Beta-lactam-related"/>
</dbReference>
<comment type="caution">
    <text evidence="3">The sequence shown here is derived from an EMBL/GenBank/DDBJ whole genome shotgun (WGS) entry which is preliminary data.</text>
</comment>
<dbReference type="STRING" id="947033.Lste_2155"/>
<dbReference type="OrthoDB" id="119951at2"/>